<keyword evidence="4 10" id="KW-0317">Glutathione biosynthesis</keyword>
<evidence type="ECO:0000256" key="9">
    <source>
        <dbReference type="ARBA" id="ARBA00023211"/>
    </source>
</evidence>
<evidence type="ECO:0000256" key="8">
    <source>
        <dbReference type="ARBA" id="ARBA00022842"/>
    </source>
</evidence>
<dbReference type="PROSITE" id="PS50975">
    <property type="entry name" value="ATP_GRASP"/>
    <property type="match status" value="1"/>
</dbReference>
<organism evidence="12 13">
    <name type="scientific">Kordiimonas lipolytica</name>
    <dbReference type="NCBI Taxonomy" id="1662421"/>
    <lineage>
        <taxon>Bacteria</taxon>
        <taxon>Pseudomonadati</taxon>
        <taxon>Pseudomonadota</taxon>
        <taxon>Alphaproteobacteria</taxon>
        <taxon>Kordiimonadales</taxon>
        <taxon>Kordiimonadaceae</taxon>
        <taxon>Kordiimonas</taxon>
    </lineage>
</organism>
<dbReference type="HAMAP" id="MF_00162">
    <property type="entry name" value="GSH_S"/>
    <property type="match status" value="1"/>
</dbReference>
<reference evidence="13" key="1">
    <citation type="journal article" date="2019" name="Int. J. Syst. Evol. Microbiol.">
        <title>The Global Catalogue of Microorganisms (GCM) 10K type strain sequencing project: providing services to taxonomists for standard genome sequencing and annotation.</title>
        <authorList>
            <consortium name="The Broad Institute Genomics Platform"/>
            <consortium name="The Broad Institute Genome Sequencing Center for Infectious Disease"/>
            <person name="Wu L."/>
            <person name="Ma J."/>
        </authorList>
    </citation>
    <scope>NUCLEOTIDE SEQUENCE [LARGE SCALE GENOMIC DNA]</scope>
    <source>
        <strain evidence="13">CGMCC 1.15304</strain>
    </source>
</reference>
<dbReference type="SUPFAM" id="SSF56059">
    <property type="entry name" value="Glutathione synthetase ATP-binding domain-like"/>
    <property type="match status" value="1"/>
</dbReference>
<keyword evidence="5" id="KW-0479">Metal-binding</keyword>
<evidence type="ECO:0000256" key="1">
    <source>
        <dbReference type="ARBA" id="ARBA00001936"/>
    </source>
</evidence>
<feature type="domain" description="ATP-grasp" evidence="11">
    <location>
        <begin position="122"/>
        <end position="313"/>
    </location>
</feature>
<comment type="caution">
    <text evidence="12">The sequence shown here is derived from an EMBL/GenBank/DDBJ whole genome shotgun (WGS) entry which is preliminary data.</text>
</comment>
<comment type="similarity">
    <text evidence="10">Belongs to the prokaryotic GSH synthase family.</text>
</comment>
<evidence type="ECO:0000313" key="13">
    <source>
        <dbReference type="Proteomes" id="UP001595776"/>
    </source>
</evidence>
<gene>
    <name evidence="10" type="primary">gshB</name>
    <name evidence="12" type="ORF">ACFO5Q_00365</name>
</gene>
<evidence type="ECO:0000256" key="10">
    <source>
        <dbReference type="HAMAP-Rule" id="MF_00162"/>
    </source>
</evidence>
<evidence type="ECO:0000256" key="5">
    <source>
        <dbReference type="ARBA" id="ARBA00022723"/>
    </source>
</evidence>
<dbReference type="EC" id="6.3.2.3" evidence="10"/>
<keyword evidence="9" id="KW-0464">Manganese</keyword>
<evidence type="ECO:0000256" key="7">
    <source>
        <dbReference type="ARBA" id="ARBA00022840"/>
    </source>
</evidence>
<evidence type="ECO:0000313" key="12">
    <source>
        <dbReference type="EMBL" id="MFC4346296.1"/>
    </source>
</evidence>
<dbReference type="InterPro" id="IPR013815">
    <property type="entry name" value="ATP_grasp_subdomain_1"/>
</dbReference>
<comment type="pathway">
    <text evidence="10">Sulfur metabolism; glutathione biosynthesis; glutathione from L-cysteine and L-glutamate: step 2/2.</text>
</comment>
<accession>A0ABV8U516</accession>
<keyword evidence="6 10" id="KW-0547">Nucleotide-binding</keyword>
<dbReference type="Pfam" id="PF02951">
    <property type="entry name" value="GSH-S_N"/>
    <property type="match status" value="1"/>
</dbReference>
<dbReference type="Gene3D" id="3.30.470.20">
    <property type="entry name" value="ATP-grasp fold, B domain"/>
    <property type="match status" value="1"/>
</dbReference>
<dbReference type="EMBL" id="JBHSCR010000001">
    <property type="protein sequence ID" value="MFC4346296.1"/>
    <property type="molecule type" value="Genomic_DNA"/>
</dbReference>
<dbReference type="Gene3D" id="3.30.1490.20">
    <property type="entry name" value="ATP-grasp fold, A domain"/>
    <property type="match status" value="1"/>
</dbReference>
<name>A0ABV8U516_9PROT</name>
<keyword evidence="8" id="KW-0460">Magnesium</keyword>
<dbReference type="InterPro" id="IPR006284">
    <property type="entry name" value="Glut_synth_pro"/>
</dbReference>
<keyword evidence="3 10" id="KW-0436">Ligase</keyword>
<dbReference type="Proteomes" id="UP001595776">
    <property type="component" value="Unassembled WGS sequence"/>
</dbReference>
<comment type="catalytic activity">
    <reaction evidence="10">
        <text>gamma-L-glutamyl-L-cysteine + glycine + ATP = glutathione + ADP + phosphate + H(+)</text>
        <dbReference type="Rhea" id="RHEA:13557"/>
        <dbReference type="ChEBI" id="CHEBI:15378"/>
        <dbReference type="ChEBI" id="CHEBI:30616"/>
        <dbReference type="ChEBI" id="CHEBI:43474"/>
        <dbReference type="ChEBI" id="CHEBI:57305"/>
        <dbReference type="ChEBI" id="CHEBI:57925"/>
        <dbReference type="ChEBI" id="CHEBI:58173"/>
        <dbReference type="ChEBI" id="CHEBI:456216"/>
        <dbReference type="EC" id="6.3.2.3"/>
    </reaction>
</comment>
<dbReference type="InterPro" id="IPR016185">
    <property type="entry name" value="PreATP-grasp_dom_sf"/>
</dbReference>
<dbReference type="RefSeq" id="WP_068150548.1">
    <property type="nucleotide sequence ID" value="NZ_JBHSCR010000001.1"/>
</dbReference>
<proteinExistence type="inferred from homology"/>
<evidence type="ECO:0000256" key="6">
    <source>
        <dbReference type="ARBA" id="ARBA00022741"/>
    </source>
</evidence>
<dbReference type="Pfam" id="PF02955">
    <property type="entry name" value="GSH-S_ATP"/>
    <property type="match status" value="1"/>
</dbReference>
<comment type="cofactor">
    <cofactor evidence="1">
        <name>Mn(2+)</name>
        <dbReference type="ChEBI" id="CHEBI:29035"/>
    </cofactor>
</comment>
<evidence type="ECO:0000259" key="11">
    <source>
        <dbReference type="PROSITE" id="PS50975"/>
    </source>
</evidence>
<comment type="cofactor">
    <cofactor evidence="2">
        <name>Mg(2+)</name>
        <dbReference type="ChEBI" id="CHEBI:18420"/>
    </cofactor>
</comment>
<evidence type="ECO:0000256" key="4">
    <source>
        <dbReference type="ARBA" id="ARBA00022684"/>
    </source>
</evidence>
<dbReference type="InterPro" id="IPR011761">
    <property type="entry name" value="ATP-grasp"/>
</dbReference>
<dbReference type="PANTHER" id="PTHR21621:SF4">
    <property type="entry name" value="GLUTATHIONE SYNTHETASE"/>
    <property type="match status" value="1"/>
</dbReference>
<sequence>MTETEPFLFIMDPAETLNLETETSLLLMAELITRGVPVYWAEAGDLILRQNTLQVRARRVRGAMPLERDEALEMWTGDFGAVLLRTDPPVDEAYLQLTYLLDFLPGHVHQFNRISALRDLNEKLLPLYWPDLVPPTLTTMNAAALEAFVEEHGTAVLKPLGDCSGRGITRVSTSDRGWRESVQSFIGAGGGRRMVQVQAFLPEVTAGDKRVFLLNGNPIGAVNRVPRDGAYLANIHQGARVENTRLTGREREAVARIAPLLKARGLMLVGADFIGGQLTELNITSPSAVRQINAVMGAQLEVQIVEAMLAAVSGDRSDNMPGTGPMAAPDTGSALCCA</sequence>
<dbReference type="InterPro" id="IPR004218">
    <property type="entry name" value="GSHS_ATP-bd"/>
</dbReference>
<evidence type="ECO:0000256" key="3">
    <source>
        <dbReference type="ARBA" id="ARBA00022598"/>
    </source>
</evidence>
<evidence type="ECO:0000256" key="2">
    <source>
        <dbReference type="ARBA" id="ARBA00001946"/>
    </source>
</evidence>
<dbReference type="PANTHER" id="PTHR21621">
    <property type="entry name" value="RIBOSOMAL PROTEIN S6 MODIFICATION PROTEIN"/>
    <property type="match status" value="1"/>
</dbReference>
<keyword evidence="13" id="KW-1185">Reference proteome</keyword>
<dbReference type="InterPro" id="IPR004215">
    <property type="entry name" value="GSHS_N"/>
</dbReference>
<keyword evidence="7 10" id="KW-0067">ATP-binding</keyword>
<protein>
    <recommendedName>
        <fullName evidence="10">Glutathione synthetase</fullName>
        <ecNumber evidence="10">6.3.2.3</ecNumber>
    </recommendedName>
    <alternativeName>
        <fullName evidence="10">GSH synthetase</fullName>
        <shortName evidence="10">GSH-S</shortName>
        <shortName evidence="10">GSHase</shortName>
    </alternativeName>
    <alternativeName>
        <fullName evidence="10">Glutathione synthase</fullName>
    </alternativeName>
</protein>
<dbReference type="Gene3D" id="3.40.50.20">
    <property type="match status" value="1"/>
</dbReference>
<dbReference type="SUPFAM" id="SSF52440">
    <property type="entry name" value="PreATP-grasp domain"/>
    <property type="match status" value="1"/>
</dbReference>